<accession>F2K7L8</accession>
<dbReference type="KEGG" id="pba:PSEBR_m1039"/>
<sequence length="31" mass="3187">MAVGLLALILTVPTPSRASSLPQRDQPVLAA</sequence>
<protein>
    <submittedName>
        <fullName evidence="1">Uncharacterized protein</fullName>
    </submittedName>
</protein>
<name>F2K7L8_PSEBN</name>
<dbReference type="EMBL" id="CP002585">
    <property type="protein sequence ID" value="AEA69609.1"/>
    <property type="molecule type" value="Genomic_DNA"/>
</dbReference>
<evidence type="ECO:0000313" key="1">
    <source>
        <dbReference type="EMBL" id="AEA69609.1"/>
    </source>
</evidence>
<proteinExistence type="predicted"/>
<dbReference type="Proteomes" id="UP000006692">
    <property type="component" value="Chromosome"/>
</dbReference>
<reference evidence="1 2" key="1">
    <citation type="journal article" date="2011" name="J. Bacteriol.">
        <title>Complete genome sequence of a beneficial plant root-associated bacterium, Pseudomonas brassicacearum.</title>
        <authorList>
            <person name="Ortet P."/>
            <person name="Barakat M."/>
            <person name="Lalaouna D."/>
            <person name="Fochesato S."/>
            <person name="Barbe V."/>
            <person name="Vacherie B."/>
            <person name="Santaella C."/>
            <person name="Heulin T."/>
            <person name="Achouak W."/>
        </authorList>
    </citation>
    <scope>NUCLEOTIDE SEQUENCE [LARGE SCALE GENOMIC DNA]</scope>
    <source>
        <strain evidence="1 2">NFM421</strain>
    </source>
</reference>
<dbReference type="STRING" id="994484.PSEBR_m1039"/>
<evidence type="ECO:0000313" key="2">
    <source>
        <dbReference type="Proteomes" id="UP000006692"/>
    </source>
</evidence>
<reference key="2">
    <citation type="submission" date="2011-03" db="EMBL/GenBank/DDBJ databases">
        <title>Complete Genome Sequence of a beneficial plant roots-associated bacterium Pseudomonas brassicacearum.</title>
        <authorList>
            <person name="Ortet P."/>
            <person name="Barakat M."/>
            <person name="Lalaouna D."/>
            <person name="Fochesato S."/>
            <person name="Barbe V."/>
            <person name="Santaella C."/>
            <person name="Heulin T."/>
            <person name="Achouak W."/>
        </authorList>
    </citation>
    <scope>NUCLEOTIDE SEQUENCE</scope>
    <source>
        <strain>NFM421</strain>
    </source>
</reference>
<dbReference type="HOGENOM" id="CLU_3397986_0_0_6"/>
<gene>
    <name evidence="1" type="ORF">PSEBR_m1039</name>
</gene>
<organism evidence="1 2">
    <name type="scientific">Pseudomonas brassicacearum (strain NFM421)</name>
    <dbReference type="NCBI Taxonomy" id="994484"/>
    <lineage>
        <taxon>Bacteria</taxon>
        <taxon>Pseudomonadati</taxon>
        <taxon>Pseudomonadota</taxon>
        <taxon>Gammaproteobacteria</taxon>
        <taxon>Pseudomonadales</taxon>
        <taxon>Pseudomonadaceae</taxon>
        <taxon>Pseudomonas</taxon>
    </lineage>
</organism>
<dbReference type="AlphaFoldDB" id="F2K7L8"/>